<reference evidence="2 3" key="1">
    <citation type="submission" date="2020-01" db="EMBL/GenBank/DDBJ databases">
        <title>Insect and environment-associated Actinomycetes.</title>
        <authorList>
            <person name="Currrie C."/>
            <person name="Chevrette M."/>
            <person name="Carlson C."/>
            <person name="Stubbendieck R."/>
            <person name="Wendt-Pienkowski E."/>
        </authorList>
    </citation>
    <scope>NUCLEOTIDE SEQUENCE [LARGE SCALE GENOMIC DNA]</scope>
    <source>
        <strain evidence="2 3">SID8386</strain>
    </source>
</reference>
<name>A0ABX0BNC0_9PSEU</name>
<sequence>MSVITGVKVRGLHVRRWGAGGQVAVLVHGMSADSGSWSRLGPELAGRGYEVLAVDLPGHGRSPRWPGYTFEEMADALVAAVPPGPELIVGHSLGGRLVSMAVDRIRPAKVIYEDPAWSAGTEEVARAFEARRNATAEQLRAASPRWPEAARQATLAALGRWDPATAGLVRRQLAHWPAVASGTSALVVLADPSPVVPPQAAARLAGDGFVVRTVPGAGHVIHHDDFDGFVSAAGRCW</sequence>
<dbReference type="Gene3D" id="3.40.50.1820">
    <property type="entry name" value="alpha/beta hydrolase"/>
    <property type="match status" value="1"/>
</dbReference>
<dbReference type="PANTHER" id="PTHR43194:SF2">
    <property type="entry name" value="PEROXISOMAL MEMBRANE PROTEIN LPX1"/>
    <property type="match status" value="1"/>
</dbReference>
<proteinExistence type="predicted"/>
<dbReference type="InterPro" id="IPR000073">
    <property type="entry name" value="AB_hydrolase_1"/>
</dbReference>
<dbReference type="GO" id="GO:0016787">
    <property type="term" value="F:hydrolase activity"/>
    <property type="evidence" value="ECO:0007669"/>
    <property type="project" value="UniProtKB-KW"/>
</dbReference>
<comment type="caution">
    <text evidence="2">The sequence shown here is derived from an EMBL/GenBank/DDBJ whole genome shotgun (WGS) entry which is preliminary data.</text>
</comment>
<dbReference type="Proteomes" id="UP000470404">
    <property type="component" value="Unassembled WGS sequence"/>
</dbReference>
<dbReference type="PANTHER" id="PTHR43194">
    <property type="entry name" value="HYDROLASE ALPHA/BETA FOLD FAMILY"/>
    <property type="match status" value="1"/>
</dbReference>
<feature type="domain" description="AB hydrolase-1" evidence="1">
    <location>
        <begin position="25"/>
        <end position="231"/>
    </location>
</feature>
<evidence type="ECO:0000259" key="1">
    <source>
        <dbReference type="Pfam" id="PF12697"/>
    </source>
</evidence>
<dbReference type="SUPFAM" id="SSF53474">
    <property type="entry name" value="alpha/beta-Hydrolases"/>
    <property type="match status" value="1"/>
</dbReference>
<dbReference type="RefSeq" id="WP_067592501.1">
    <property type="nucleotide sequence ID" value="NZ_JAAGNC010000012.1"/>
</dbReference>
<dbReference type="EMBL" id="JAAGNC010000012">
    <property type="protein sequence ID" value="NEC54326.1"/>
    <property type="molecule type" value="Genomic_DNA"/>
</dbReference>
<organism evidence="2 3">
    <name type="scientific">Amycolatopsis rubida</name>
    <dbReference type="NCBI Taxonomy" id="112413"/>
    <lineage>
        <taxon>Bacteria</taxon>
        <taxon>Bacillati</taxon>
        <taxon>Actinomycetota</taxon>
        <taxon>Actinomycetes</taxon>
        <taxon>Pseudonocardiales</taxon>
        <taxon>Pseudonocardiaceae</taxon>
        <taxon>Amycolatopsis</taxon>
    </lineage>
</organism>
<protein>
    <submittedName>
        <fullName evidence="2">Alpha/beta hydrolase</fullName>
    </submittedName>
</protein>
<keyword evidence="3" id="KW-1185">Reference proteome</keyword>
<evidence type="ECO:0000313" key="2">
    <source>
        <dbReference type="EMBL" id="NEC54326.1"/>
    </source>
</evidence>
<dbReference type="Pfam" id="PF12697">
    <property type="entry name" value="Abhydrolase_6"/>
    <property type="match status" value="1"/>
</dbReference>
<dbReference type="InterPro" id="IPR050228">
    <property type="entry name" value="Carboxylesterase_BioH"/>
</dbReference>
<keyword evidence="2" id="KW-0378">Hydrolase</keyword>
<accession>A0ABX0BNC0</accession>
<gene>
    <name evidence="2" type="ORF">G3I59_01530</name>
</gene>
<evidence type="ECO:0000313" key="3">
    <source>
        <dbReference type="Proteomes" id="UP000470404"/>
    </source>
</evidence>
<dbReference type="InterPro" id="IPR029058">
    <property type="entry name" value="AB_hydrolase_fold"/>
</dbReference>